<sequence length="275" mass="31478">MYCNLGNVSVYYETFGEGFPIVLIHGFTPDHRLMTGCMEPVFENQPGWHRIYLDLPGMGQTKGEDWIQGSDQMLEVVERFIDNVLPEGKYVLAGESYGGYLIRALAAKQPERVAGMLFICPLIEANPDLRILPEGRVIAENQEFLSTLTVDQMSRFAPLAVVQDRYNFERFEKEILPGLHAADTVFLQKIRERYAFSVPNEKEMQPFDKPVLFLTGRQDHVTGYQNVWSILEQYPRASFAVLDRAGHNLQIEQSGLFTAMVKEWLHRVAESENLQ</sequence>
<dbReference type="STRING" id="1884381.SAMN05518846_102445"/>
<dbReference type="PANTHER" id="PTHR43689">
    <property type="entry name" value="HYDROLASE"/>
    <property type="match status" value="1"/>
</dbReference>
<evidence type="ECO:0000313" key="3">
    <source>
        <dbReference type="Proteomes" id="UP000198915"/>
    </source>
</evidence>
<dbReference type="InterPro" id="IPR000073">
    <property type="entry name" value="AB_hydrolase_1"/>
</dbReference>
<evidence type="ECO:0000259" key="1">
    <source>
        <dbReference type="Pfam" id="PF00561"/>
    </source>
</evidence>
<dbReference type="PANTHER" id="PTHR43689:SF8">
    <property type="entry name" value="ALPHA_BETA-HYDROLASES SUPERFAMILY PROTEIN"/>
    <property type="match status" value="1"/>
</dbReference>
<feature type="domain" description="AB hydrolase-1" evidence="1">
    <location>
        <begin position="20"/>
        <end position="252"/>
    </location>
</feature>
<dbReference type="SUPFAM" id="SSF53474">
    <property type="entry name" value="alpha/beta-Hydrolases"/>
    <property type="match status" value="1"/>
</dbReference>
<dbReference type="InterPro" id="IPR029058">
    <property type="entry name" value="AB_hydrolase_fold"/>
</dbReference>
<dbReference type="RefSeq" id="WP_092266924.1">
    <property type="nucleotide sequence ID" value="NZ_FORT01000002.1"/>
</dbReference>
<keyword evidence="3" id="KW-1185">Reference proteome</keyword>
<organism evidence="2 3">
    <name type="scientific">Brevibacillus centrosporus</name>
    <dbReference type="NCBI Taxonomy" id="54910"/>
    <lineage>
        <taxon>Bacteria</taxon>
        <taxon>Bacillati</taxon>
        <taxon>Bacillota</taxon>
        <taxon>Bacilli</taxon>
        <taxon>Bacillales</taxon>
        <taxon>Paenibacillaceae</taxon>
        <taxon>Brevibacillus</taxon>
    </lineage>
</organism>
<protein>
    <submittedName>
        <fullName evidence="2">Pimeloyl-ACP methyl ester carboxylesterase</fullName>
    </submittedName>
</protein>
<name>A0A1I3PPQ3_9BACL</name>
<reference evidence="3" key="1">
    <citation type="submission" date="2016-10" db="EMBL/GenBank/DDBJ databases">
        <authorList>
            <person name="Varghese N."/>
            <person name="Submissions S."/>
        </authorList>
    </citation>
    <scope>NUCLEOTIDE SEQUENCE [LARGE SCALE GENOMIC DNA]</scope>
    <source>
        <strain evidence="3">OK042</strain>
    </source>
</reference>
<dbReference type="AlphaFoldDB" id="A0A1I3PPQ3"/>
<dbReference type="Pfam" id="PF00561">
    <property type="entry name" value="Abhydrolase_1"/>
    <property type="match status" value="1"/>
</dbReference>
<dbReference type="PRINTS" id="PR00111">
    <property type="entry name" value="ABHYDROLASE"/>
</dbReference>
<dbReference type="Proteomes" id="UP000198915">
    <property type="component" value="Unassembled WGS sequence"/>
</dbReference>
<dbReference type="EMBL" id="FORT01000002">
    <property type="protein sequence ID" value="SFJ23310.1"/>
    <property type="molecule type" value="Genomic_DNA"/>
</dbReference>
<gene>
    <name evidence="2" type="ORF">SAMN05518846_102445</name>
</gene>
<accession>A0A1I3PPQ3</accession>
<dbReference type="Gene3D" id="3.40.50.1820">
    <property type="entry name" value="alpha/beta hydrolase"/>
    <property type="match status" value="1"/>
</dbReference>
<proteinExistence type="predicted"/>
<evidence type="ECO:0000313" key="2">
    <source>
        <dbReference type="EMBL" id="SFJ23310.1"/>
    </source>
</evidence>